<accession>A0ABV1L295</accession>
<organism evidence="1 2">
    <name type="scientific">Cohnella silvisoli</name>
    <dbReference type="NCBI Taxonomy" id="2873699"/>
    <lineage>
        <taxon>Bacteria</taxon>
        <taxon>Bacillati</taxon>
        <taxon>Bacillota</taxon>
        <taxon>Bacilli</taxon>
        <taxon>Bacillales</taxon>
        <taxon>Paenibacillaceae</taxon>
        <taxon>Cohnella</taxon>
    </lineage>
</organism>
<dbReference type="Proteomes" id="UP001493487">
    <property type="component" value="Unassembled WGS sequence"/>
</dbReference>
<proteinExistence type="predicted"/>
<gene>
    <name evidence="1" type="ORF">QJS35_28990</name>
</gene>
<evidence type="ECO:0000313" key="2">
    <source>
        <dbReference type="Proteomes" id="UP001493487"/>
    </source>
</evidence>
<dbReference type="InterPro" id="IPR021145">
    <property type="entry name" value="Portal_protein_SPP1_Gp6-like"/>
</dbReference>
<comment type="caution">
    <text evidence="1">The sequence shown here is derived from an EMBL/GenBank/DDBJ whole genome shotgun (WGS) entry which is preliminary data.</text>
</comment>
<name>A0ABV1L295_9BACL</name>
<dbReference type="Pfam" id="PF05133">
    <property type="entry name" value="SPP1_portal"/>
    <property type="match status" value="1"/>
</dbReference>
<protein>
    <submittedName>
        <fullName evidence="1">Phage portal protein</fullName>
    </submittedName>
</protein>
<dbReference type="RefSeq" id="WP_232189504.1">
    <property type="nucleotide sequence ID" value="NZ_JAIOAP010000020.1"/>
</dbReference>
<reference evidence="1 2" key="1">
    <citation type="journal article" date="2023" name="Genome Announc.">
        <title>Pan-Genome Analyses of the Genus Cohnella and Proposal of the Novel Species Cohnella silvisoli sp. nov., Isolated from Forest Soil.</title>
        <authorList>
            <person name="Wang C."/>
            <person name="Mao L."/>
            <person name="Bao G."/>
            <person name="Zhu H."/>
        </authorList>
    </citation>
    <scope>NUCLEOTIDE SEQUENCE [LARGE SCALE GENOMIC DNA]</scope>
    <source>
        <strain evidence="1 2">NL03-T5-1</strain>
    </source>
</reference>
<dbReference type="EMBL" id="JASKHM010000021">
    <property type="protein sequence ID" value="MEQ4486415.1"/>
    <property type="molecule type" value="Genomic_DNA"/>
</dbReference>
<sequence length="504" mass="56509">MAENWLTRAVGEISKLRSRATAAITGIIGGRYSIGSGGLTVDDSRVDYEKARSLYENTDDNYKLSAGFCKPLINAKAGFMGVPSFQSEDDEAADVLKKFFTEHKSKMNRTHGKAFTEGDCFVWITREDTDAVLYPESGPRLKFTIIPSEEVVGITRHPLTREPISYLLKSIMDWIGNDGRKRKTIVKQIVTATERTIQIEGDQIPGVEAFTTIQNHWGFIPIEHFRNEENETRLYGQSDLEPIEPFLRAYHDVMLYSLQGSKLHSTPRLKLKLKDVSAFLANNFGISDPISYVQKGGTISLEGKEFLIFTEGEDAAFVEASSAMGDAAGALLKLLYYMIVSTSETPEFVLGVHTPSALASVKEQMPVFVRAITRKRDNFAGNWQRIARMVLAMTQRAELTVFETYETTLVWEEIDPRDEKQAAEMLDSLTQALDTAVKGEFLSADTAAEHLKQYIPSMRDYKSDVPAEDTELKRIVKNKIVRERLADGALGIDVLQFINEEVSK</sequence>
<evidence type="ECO:0000313" key="1">
    <source>
        <dbReference type="EMBL" id="MEQ4486415.1"/>
    </source>
</evidence>
<keyword evidence="2" id="KW-1185">Reference proteome</keyword>